<keyword evidence="2" id="KW-1003">Cell membrane</keyword>
<evidence type="ECO:0000256" key="2">
    <source>
        <dbReference type="ARBA" id="ARBA00022475"/>
    </source>
</evidence>
<dbReference type="InterPro" id="IPR032807">
    <property type="entry name" value="GNVR"/>
</dbReference>
<evidence type="ECO:0000256" key="6">
    <source>
        <dbReference type="ARBA" id="ARBA00022989"/>
    </source>
</evidence>
<feature type="domain" description="Tyrosine-protein kinase G-rich" evidence="11">
    <location>
        <begin position="390"/>
        <end position="459"/>
    </location>
</feature>
<dbReference type="SUPFAM" id="SSF52540">
    <property type="entry name" value="P-loop containing nucleoside triphosphate hydrolases"/>
    <property type="match status" value="1"/>
</dbReference>
<sequence length="715" mass="78787">MTYNDASLVDRSELFSSQETVAQGSKTPLLLNYWRAFQRHKLVIAVIMIACLILGFLATSLAERQFTATATIEISRQQQNVANVEAVQPEDAGETAEFYQTQYGLLRSRSLADRVTRRLNLTSDPVFLSAFDLNVADENGNEVDNAELRRRTANLLLSQLQVEPLRGSGLVDIEFESPDPELSYRIANSWADEFIASNQDRRFASTSGAREFLEQRLADLRSRLEDSERQLVTYARQREIINVSSERDGEGNATSERSLISAELEALNNELGRATAARIAARSEMSAGPSRAVVENSALNSLRQRRAELAAEYANLLTRFEPEYPDARALKSQIDELDSAIASGERRVTQVSATNYEQALQRERALQAQLQDVKEQLLQQQSDRIQYNIFQRDADTNRQLYDALLQRYKEIGVAGVGVSSIAIVDRAEIPRGPSSPNLLLNMLLATLVGSVLSGLTVLALEQIDQTLKTPEDARDALNLPILGAIPELDGDPIEALEDVKSVQSEAYLNARTNLSLATEHGIPKAFTVTSTRQSEGKSTSAMALCHSIAKLGRRAVLIDADMRNPSIHRMFGGENVHGLSSYLAGDNEVDAHIKPSPIGDWDMFYAGPIPPNPSDLLSGERLSMLVSYLSKRYDHVIIDGPPLLGFADGLLIAQVVEGVVYILEAGGAKSGAIQSSLDRLYQARATVFGAIMTKLNMDSSDYSYQYTYGSDAERD</sequence>
<proteinExistence type="predicted"/>
<dbReference type="PANTHER" id="PTHR32309:SF13">
    <property type="entry name" value="FERRIC ENTEROBACTIN TRANSPORT PROTEIN FEPE"/>
    <property type="match status" value="1"/>
</dbReference>
<evidence type="ECO:0000256" key="8">
    <source>
        <dbReference type="SAM" id="Coils"/>
    </source>
</evidence>
<protein>
    <submittedName>
        <fullName evidence="12">Polysaccharide biosynthesis tyrosine autokinase</fullName>
        <ecNumber evidence="12">2.7.10.2</ecNumber>
    </submittedName>
</protein>
<evidence type="ECO:0000313" key="12">
    <source>
        <dbReference type="EMBL" id="MXO86782.1"/>
    </source>
</evidence>
<dbReference type="InterPro" id="IPR050445">
    <property type="entry name" value="Bact_polysacc_biosynth/exp"/>
</dbReference>
<evidence type="ECO:0000259" key="11">
    <source>
        <dbReference type="Pfam" id="PF13807"/>
    </source>
</evidence>
<organism evidence="12 13">
    <name type="scientific">Parapontixanthobacter aurantiacus</name>
    <dbReference type="NCBI Taxonomy" id="1463599"/>
    <lineage>
        <taxon>Bacteria</taxon>
        <taxon>Pseudomonadati</taxon>
        <taxon>Pseudomonadota</taxon>
        <taxon>Alphaproteobacteria</taxon>
        <taxon>Sphingomonadales</taxon>
        <taxon>Erythrobacteraceae</taxon>
        <taxon>Parapontixanthobacter</taxon>
    </lineage>
</organism>
<reference evidence="12 13" key="1">
    <citation type="submission" date="2019-12" db="EMBL/GenBank/DDBJ databases">
        <title>Genomic-based taxomic classification of the family Erythrobacteraceae.</title>
        <authorList>
            <person name="Xu L."/>
        </authorList>
    </citation>
    <scope>NUCLEOTIDE SEQUENCE [LARGE SCALE GENOMIC DNA]</scope>
    <source>
        <strain evidence="12 13">MCCC 1A09962</strain>
    </source>
</reference>
<dbReference type="EC" id="2.7.10.2" evidence="12"/>
<feature type="transmembrane region" description="Helical" evidence="9">
    <location>
        <begin position="42"/>
        <end position="62"/>
    </location>
</feature>
<dbReference type="NCBIfam" id="TIGR01007">
    <property type="entry name" value="eps_fam"/>
    <property type="match status" value="1"/>
</dbReference>
<accession>A0A844ZHR2</accession>
<keyword evidence="5" id="KW-0067">ATP-binding</keyword>
<dbReference type="GO" id="GO:0005524">
    <property type="term" value="F:ATP binding"/>
    <property type="evidence" value="ECO:0007669"/>
    <property type="project" value="UniProtKB-KW"/>
</dbReference>
<keyword evidence="12" id="KW-0808">Transferase</keyword>
<dbReference type="OrthoDB" id="230260at2"/>
<dbReference type="Pfam" id="PF02706">
    <property type="entry name" value="Wzz"/>
    <property type="match status" value="1"/>
</dbReference>
<keyword evidence="6 9" id="KW-1133">Transmembrane helix</keyword>
<keyword evidence="3 9" id="KW-0812">Transmembrane</keyword>
<feature type="domain" description="Polysaccharide chain length determinant N-terminal" evidence="10">
    <location>
        <begin position="30"/>
        <end position="118"/>
    </location>
</feature>
<name>A0A844ZHR2_9SPHN</name>
<dbReference type="RefSeq" id="WP_160684433.1">
    <property type="nucleotide sequence ID" value="NZ_WTYW01000004.1"/>
</dbReference>
<dbReference type="CDD" id="cd05387">
    <property type="entry name" value="BY-kinase"/>
    <property type="match status" value="1"/>
</dbReference>
<dbReference type="Pfam" id="PF13807">
    <property type="entry name" value="GNVR"/>
    <property type="match status" value="1"/>
</dbReference>
<dbReference type="AlphaFoldDB" id="A0A844ZHR2"/>
<comment type="subcellular location">
    <subcellularLocation>
        <location evidence="1">Cell membrane</location>
        <topology evidence="1">Multi-pass membrane protein</topology>
    </subcellularLocation>
</comment>
<evidence type="ECO:0000256" key="1">
    <source>
        <dbReference type="ARBA" id="ARBA00004651"/>
    </source>
</evidence>
<keyword evidence="12" id="KW-0418">Kinase</keyword>
<evidence type="ECO:0000256" key="5">
    <source>
        <dbReference type="ARBA" id="ARBA00022840"/>
    </source>
</evidence>
<evidence type="ECO:0000259" key="10">
    <source>
        <dbReference type="Pfam" id="PF02706"/>
    </source>
</evidence>
<keyword evidence="7 9" id="KW-0472">Membrane</keyword>
<gene>
    <name evidence="12" type="ORF">GRI38_12175</name>
</gene>
<comment type="caution">
    <text evidence="12">The sequence shown here is derived from an EMBL/GenBank/DDBJ whole genome shotgun (WGS) entry which is preliminary data.</text>
</comment>
<dbReference type="Gene3D" id="3.40.50.300">
    <property type="entry name" value="P-loop containing nucleotide triphosphate hydrolases"/>
    <property type="match status" value="1"/>
</dbReference>
<keyword evidence="13" id="KW-1185">Reference proteome</keyword>
<keyword evidence="8" id="KW-0175">Coiled coil</keyword>
<dbReference type="GO" id="GO:0004715">
    <property type="term" value="F:non-membrane spanning protein tyrosine kinase activity"/>
    <property type="evidence" value="ECO:0007669"/>
    <property type="project" value="UniProtKB-EC"/>
</dbReference>
<feature type="coiled-coil region" evidence="8">
    <location>
        <begin position="264"/>
        <end position="383"/>
    </location>
</feature>
<dbReference type="InterPro" id="IPR027417">
    <property type="entry name" value="P-loop_NTPase"/>
</dbReference>
<dbReference type="InterPro" id="IPR005702">
    <property type="entry name" value="Wzc-like_C"/>
</dbReference>
<dbReference type="Proteomes" id="UP000433104">
    <property type="component" value="Unassembled WGS sequence"/>
</dbReference>
<dbReference type="InterPro" id="IPR003856">
    <property type="entry name" value="LPS_length_determ_N"/>
</dbReference>
<evidence type="ECO:0000313" key="13">
    <source>
        <dbReference type="Proteomes" id="UP000433104"/>
    </source>
</evidence>
<feature type="coiled-coil region" evidence="8">
    <location>
        <begin position="210"/>
        <end position="237"/>
    </location>
</feature>
<dbReference type="PANTHER" id="PTHR32309">
    <property type="entry name" value="TYROSINE-PROTEIN KINASE"/>
    <property type="match status" value="1"/>
</dbReference>
<evidence type="ECO:0000256" key="9">
    <source>
        <dbReference type="SAM" id="Phobius"/>
    </source>
</evidence>
<evidence type="ECO:0000256" key="7">
    <source>
        <dbReference type="ARBA" id="ARBA00023136"/>
    </source>
</evidence>
<keyword evidence="4" id="KW-0547">Nucleotide-binding</keyword>
<evidence type="ECO:0000256" key="3">
    <source>
        <dbReference type="ARBA" id="ARBA00022692"/>
    </source>
</evidence>
<dbReference type="EMBL" id="WTYW01000004">
    <property type="protein sequence ID" value="MXO86782.1"/>
    <property type="molecule type" value="Genomic_DNA"/>
</dbReference>
<dbReference type="GO" id="GO:0005886">
    <property type="term" value="C:plasma membrane"/>
    <property type="evidence" value="ECO:0007669"/>
    <property type="project" value="UniProtKB-SubCell"/>
</dbReference>
<evidence type="ECO:0000256" key="4">
    <source>
        <dbReference type="ARBA" id="ARBA00022741"/>
    </source>
</evidence>